<dbReference type="Pfam" id="PF17177">
    <property type="entry name" value="PPR_long"/>
    <property type="match status" value="1"/>
</dbReference>
<dbReference type="Gene3D" id="3.30.1370.110">
    <property type="match status" value="1"/>
</dbReference>
<comment type="similarity">
    <text evidence="1">Belongs to the PPR family. P subfamily.</text>
</comment>
<dbReference type="InterPro" id="IPR036236">
    <property type="entry name" value="Znf_C2H2_sf"/>
</dbReference>
<evidence type="ECO:0000256" key="4">
    <source>
        <dbReference type="ARBA" id="ARBA00022771"/>
    </source>
</evidence>
<feature type="repeat" description="PPR" evidence="7">
    <location>
        <begin position="424"/>
        <end position="458"/>
    </location>
</feature>
<dbReference type="PROSITE" id="PS00028">
    <property type="entry name" value="ZINC_FINGER_C2H2_1"/>
    <property type="match status" value="1"/>
</dbReference>
<feature type="repeat" description="PPR" evidence="7">
    <location>
        <begin position="459"/>
        <end position="493"/>
    </location>
</feature>
<dbReference type="AlphaFoldDB" id="A0AAW1QLQ2"/>
<dbReference type="InterPro" id="IPR033443">
    <property type="entry name" value="PROP1-like_PPR_dom"/>
</dbReference>
<dbReference type="Gene3D" id="1.25.40.10">
    <property type="entry name" value="Tetratricopeptide repeat domain"/>
    <property type="match status" value="2"/>
</dbReference>
<dbReference type="NCBIfam" id="TIGR00756">
    <property type="entry name" value="PPR"/>
    <property type="match status" value="1"/>
</dbReference>
<gene>
    <name evidence="11" type="ORF">WJX81_003614</name>
</gene>
<dbReference type="PANTHER" id="PTHR47447:SF17">
    <property type="entry name" value="OS12G0638900 PROTEIN"/>
    <property type="match status" value="1"/>
</dbReference>
<dbReference type="SUPFAM" id="SSF57667">
    <property type="entry name" value="beta-beta-alpha zinc fingers"/>
    <property type="match status" value="1"/>
</dbReference>
<dbReference type="GO" id="GO:0008270">
    <property type="term" value="F:zinc ion binding"/>
    <property type="evidence" value="ECO:0007669"/>
    <property type="project" value="UniProtKB-KW"/>
</dbReference>
<sequence>MGKRGTGSGKSKTKKTFKQGLRITFQKRHLDQVWEDVHKGEAFTEAAGSKRGPVGTTNKAELDEDLPAHGAFYCTPCARYFVTDAALALHSRTKPHKRRVKAVGGSRPHNQVDAERAAGKGAPDNSEGLRPGVEAAADAGDSEGGRSQGDDTCGKHAVSGHAVGGEPGDSGGMGLGLGPGSGADHPAAAAAYATADEPEALQDLWRVLHSDAVGDIRQAEGRAWQALAYATLRTFLVEPNPRGNAPREAPAVRSAAVLRALRALLRRLQQPPLRWTLPLVRHMAACAPAYLPEAVALVPLYGGLRVAPGAAPEEGVSLAAWRAAFCAYSRLGDQPAKAAALFTELCRRGVWTPADVWTANIFLDALHSDSAAAFSWHADMEEQGMVSEVDTYCALLKAAMHCSDAARAEAALAAMRRAGLQQGDESTHVLAVKAFARAGSLARSLQVLEDALEDGLQPGERVWSSLISVCGRAGQVEMAVALWRRMPAAGVPPSAMALAAVMACCCASLQGERGLALLAEARTAGVRPSLLVYNRALAALRAPRGASLRPAVLEAALGLLQDARESGLRPDEHTYGALFALCTQAGQGDVAQQLQQAMYADGVRKDTRLLTGLIRALGAGGLVDEALAVFGKMVWGPRSRRSSEATHREMLRILREAGRLQEALHVCAGLRKTGGRPSGEEWRALTAAAAEAALREGSTDLACQVAEGLGLNVASADGGPAVVDLHGLGAGEARAAVLCTLRALQQSAAECTPPPAALVLITGVGKRSAEGGPVLREVIIVVSIPHNVVAP</sequence>
<proteinExistence type="inferred from homology"/>
<evidence type="ECO:0000256" key="7">
    <source>
        <dbReference type="PROSITE-ProRule" id="PRU00708"/>
    </source>
</evidence>
<evidence type="ECO:0000256" key="2">
    <source>
        <dbReference type="ARBA" id="ARBA00022723"/>
    </source>
</evidence>
<evidence type="ECO:0000256" key="6">
    <source>
        <dbReference type="PROSITE-ProRule" id="PRU00042"/>
    </source>
</evidence>
<feature type="domain" description="Smr" evidence="10">
    <location>
        <begin position="723"/>
        <end position="791"/>
    </location>
</feature>
<comment type="caution">
    <text evidence="11">The sequence shown here is derived from an EMBL/GenBank/DDBJ whole genome shotgun (WGS) entry which is preliminary data.</text>
</comment>
<dbReference type="Pfam" id="PF01535">
    <property type="entry name" value="PPR"/>
    <property type="match status" value="1"/>
</dbReference>
<keyword evidence="5" id="KW-0862">Zinc</keyword>
<evidence type="ECO:0000256" key="5">
    <source>
        <dbReference type="ARBA" id="ARBA00022833"/>
    </source>
</evidence>
<dbReference type="InterPro" id="IPR013087">
    <property type="entry name" value="Znf_C2H2_type"/>
</dbReference>
<dbReference type="PROSITE" id="PS50828">
    <property type="entry name" value="SMR"/>
    <property type="match status" value="1"/>
</dbReference>
<protein>
    <recommendedName>
        <fullName evidence="13">C2H2-type domain-containing protein</fullName>
    </recommendedName>
</protein>
<keyword evidence="4 6" id="KW-0863">Zinc-finger</keyword>
<feature type="region of interest" description="Disordered" evidence="8">
    <location>
        <begin position="91"/>
        <end position="194"/>
    </location>
</feature>
<dbReference type="Gene3D" id="3.30.160.60">
    <property type="entry name" value="Classic Zinc Finger"/>
    <property type="match status" value="1"/>
</dbReference>
<dbReference type="InterPro" id="IPR002625">
    <property type="entry name" value="Smr_dom"/>
</dbReference>
<evidence type="ECO:0000256" key="8">
    <source>
        <dbReference type="SAM" id="MobiDB-lite"/>
    </source>
</evidence>
<organism evidence="11 12">
    <name type="scientific">Elliptochloris bilobata</name>
    <dbReference type="NCBI Taxonomy" id="381761"/>
    <lineage>
        <taxon>Eukaryota</taxon>
        <taxon>Viridiplantae</taxon>
        <taxon>Chlorophyta</taxon>
        <taxon>core chlorophytes</taxon>
        <taxon>Trebouxiophyceae</taxon>
        <taxon>Trebouxiophyceae incertae sedis</taxon>
        <taxon>Elliptochloris clade</taxon>
        <taxon>Elliptochloris</taxon>
    </lineage>
</organism>
<dbReference type="SUPFAM" id="SSF160443">
    <property type="entry name" value="SMR domain-like"/>
    <property type="match status" value="1"/>
</dbReference>
<name>A0AAW1QLQ2_9CHLO</name>
<dbReference type="InterPro" id="IPR011990">
    <property type="entry name" value="TPR-like_helical_dom_sf"/>
</dbReference>
<keyword evidence="12" id="KW-1185">Reference proteome</keyword>
<feature type="compositionally biased region" description="Basic residues" evidence="8">
    <location>
        <begin position="91"/>
        <end position="101"/>
    </location>
</feature>
<dbReference type="PROSITE" id="PS51375">
    <property type="entry name" value="PPR"/>
    <property type="match status" value="2"/>
</dbReference>
<evidence type="ECO:0000256" key="3">
    <source>
        <dbReference type="ARBA" id="ARBA00022737"/>
    </source>
</evidence>
<evidence type="ECO:0000313" key="11">
    <source>
        <dbReference type="EMBL" id="KAK9822374.1"/>
    </source>
</evidence>
<dbReference type="Pfam" id="PF12171">
    <property type="entry name" value="zf-C2H2_jaz"/>
    <property type="match status" value="1"/>
</dbReference>
<evidence type="ECO:0000313" key="12">
    <source>
        <dbReference type="Proteomes" id="UP001445335"/>
    </source>
</evidence>
<evidence type="ECO:0000259" key="10">
    <source>
        <dbReference type="PROSITE" id="PS50828"/>
    </source>
</evidence>
<dbReference type="Proteomes" id="UP001445335">
    <property type="component" value="Unassembled WGS sequence"/>
</dbReference>
<dbReference type="InterPro" id="IPR022755">
    <property type="entry name" value="Znf_C2H2_jaz"/>
</dbReference>
<keyword evidence="3" id="KW-0677">Repeat</keyword>
<reference evidence="11 12" key="1">
    <citation type="journal article" date="2024" name="Nat. Commun.">
        <title>Phylogenomics reveals the evolutionary origins of lichenization in chlorophyte algae.</title>
        <authorList>
            <person name="Puginier C."/>
            <person name="Libourel C."/>
            <person name="Otte J."/>
            <person name="Skaloud P."/>
            <person name="Haon M."/>
            <person name="Grisel S."/>
            <person name="Petersen M."/>
            <person name="Berrin J.G."/>
            <person name="Delaux P.M."/>
            <person name="Dal Grande F."/>
            <person name="Keller J."/>
        </authorList>
    </citation>
    <scope>NUCLEOTIDE SEQUENCE [LARGE SCALE GENOMIC DNA]</scope>
    <source>
        <strain evidence="11 12">SAG 245.80</strain>
    </source>
</reference>
<feature type="domain" description="C2H2-type" evidence="9">
    <location>
        <begin position="72"/>
        <end position="101"/>
    </location>
</feature>
<accession>A0AAW1QLQ2</accession>
<evidence type="ECO:0000259" key="9">
    <source>
        <dbReference type="PROSITE" id="PS50157"/>
    </source>
</evidence>
<dbReference type="PROSITE" id="PS50157">
    <property type="entry name" value="ZINC_FINGER_C2H2_2"/>
    <property type="match status" value="1"/>
</dbReference>
<evidence type="ECO:0000256" key="1">
    <source>
        <dbReference type="ARBA" id="ARBA00007626"/>
    </source>
</evidence>
<dbReference type="InterPro" id="IPR002885">
    <property type="entry name" value="PPR_rpt"/>
</dbReference>
<dbReference type="EMBL" id="JALJOU010000088">
    <property type="protein sequence ID" value="KAK9822374.1"/>
    <property type="molecule type" value="Genomic_DNA"/>
</dbReference>
<feature type="compositionally biased region" description="Low complexity" evidence="8">
    <location>
        <begin position="182"/>
        <end position="194"/>
    </location>
</feature>
<evidence type="ECO:0008006" key="13">
    <source>
        <dbReference type="Google" id="ProtNLM"/>
    </source>
</evidence>
<keyword evidence="2" id="KW-0479">Metal-binding</keyword>
<dbReference type="InterPro" id="IPR036063">
    <property type="entry name" value="Smr_dom_sf"/>
</dbReference>
<feature type="compositionally biased region" description="Gly residues" evidence="8">
    <location>
        <begin position="162"/>
        <end position="181"/>
    </location>
</feature>
<dbReference type="PANTHER" id="PTHR47447">
    <property type="entry name" value="OS03G0856100 PROTEIN"/>
    <property type="match status" value="1"/>
</dbReference>